<sequence>MLDLSGVATYRARRRERAAGAAGLESDWQNVGQELRRAMKKHGRTAVKKSR</sequence>
<evidence type="ECO:0000313" key="1">
    <source>
        <dbReference type="EMBL" id="GAA1896441.1"/>
    </source>
</evidence>
<evidence type="ECO:0000313" key="2">
    <source>
        <dbReference type="Proteomes" id="UP001501303"/>
    </source>
</evidence>
<reference evidence="2" key="1">
    <citation type="journal article" date="2019" name="Int. J. Syst. Evol. Microbiol.">
        <title>The Global Catalogue of Microorganisms (GCM) 10K type strain sequencing project: providing services to taxonomists for standard genome sequencing and annotation.</title>
        <authorList>
            <consortium name="The Broad Institute Genomics Platform"/>
            <consortium name="The Broad Institute Genome Sequencing Center for Infectious Disease"/>
            <person name="Wu L."/>
            <person name="Ma J."/>
        </authorList>
    </citation>
    <scope>NUCLEOTIDE SEQUENCE [LARGE SCALE GENOMIC DNA]</scope>
    <source>
        <strain evidence="2">JCM 13581</strain>
    </source>
</reference>
<name>A0ABP5A0N9_9ACTN</name>
<protein>
    <recommendedName>
        <fullName evidence="3">Transposase</fullName>
    </recommendedName>
</protein>
<keyword evidence="2" id="KW-1185">Reference proteome</keyword>
<comment type="caution">
    <text evidence="1">The sequence shown here is derived from an EMBL/GenBank/DDBJ whole genome shotgun (WGS) entry which is preliminary data.</text>
</comment>
<dbReference type="Proteomes" id="UP001501303">
    <property type="component" value="Unassembled WGS sequence"/>
</dbReference>
<gene>
    <name evidence="1" type="ORF">GCM10009716_03090</name>
</gene>
<evidence type="ECO:0008006" key="3">
    <source>
        <dbReference type="Google" id="ProtNLM"/>
    </source>
</evidence>
<accession>A0ABP5A0N9</accession>
<proteinExistence type="predicted"/>
<dbReference type="EMBL" id="BAAAMJ010000003">
    <property type="protein sequence ID" value="GAA1896441.1"/>
    <property type="molecule type" value="Genomic_DNA"/>
</dbReference>
<organism evidence="1 2">
    <name type="scientific">Streptomyces sodiiphilus</name>
    <dbReference type="NCBI Taxonomy" id="226217"/>
    <lineage>
        <taxon>Bacteria</taxon>
        <taxon>Bacillati</taxon>
        <taxon>Actinomycetota</taxon>
        <taxon>Actinomycetes</taxon>
        <taxon>Kitasatosporales</taxon>
        <taxon>Streptomycetaceae</taxon>
        <taxon>Streptomyces</taxon>
    </lineage>
</organism>